<proteinExistence type="predicted"/>
<dbReference type="CDD" id="cd10451">
    <property type="entry name" value="GIY-YIG_LuxR_like"/>
    <property type="match status" value="1"/>
</dbReference>
<keyword evidence="2" id="KW-1185">Reference proteome</keyword>
<name>A0ABY7A927_9FIRM</name>
<accession>A0ABY7A927</accession>
<dbReference type="Proteomes" id="UP001163115">
    <property type="component" value="Chromosome"/>
</dbReference>
<evidence type="ECO:0000313" key="1">
    <source>
        <dbReference type="EMBL" id="WAJ23056.1"/>
    </source>
</evidence>
<gene>
    <name evidence="1" type="ORF">OW255_16005</name>
</gene>
<reference evidence="1" key="1">
    <citation type="submission" date="2022-11" db="EMBL/GenBank/DDBJ databases">
        <title>Lacrimispora xylanolytica sy1, complete genome.</title>
        <authorList>
            <person name="Choi S."/>
        </authorList>
    </citation>
    <scope>NUCLEOTIDE SEQUENCE</scope>
    <source>
        <strain evidence="1">Sy1</strain>
    </source>
</reference>
<protein>
    <submittedName>
        <fullName evidence="1">GIY-YIG nuclease family protein</fullName>
    </submittedName>
</protein>
<dbReference type="EMBL" id="CP113524">
    <property type="protein sequence ID" value="WAJ23056.1"/>
    <property type="molecule type" value="Genomic_DNA"/>
</dbReference>
<dbReference type="InterPro" id="IPR035901">
    <property type="entry name" value="GIY-YIG_endonuc_sf"/>
</dbReference>
<dbReference type="Gene3D" id="3.40.1440.10">
    <property type="entry name" value="GIY-YIG endonuclease"/>
    <property type="match status" value="1"/>
</dbReference>
<evidence type="ECO:0000313" key="2">
    <source>
        <dbReference type="Proteomes" id="UP001163115"/>
    </source>
</evidence>
<dbReference type="RefSeq" id="WP_024838654.1">
    <property type="nucleotide sequence ID" value="NZ_CP113524.1"/>
</dbReference>
<sequence>MDKLSRKSLKEQYKSRALIGGVYRIVCKEEKVAWLRSTVDLKGAENRFLFSKSMNSCPEHGMRKLWDKYGEEAFSFEVLEELKKKETQTEEEFSEDIKILLEMWQEKAEEGEEYGRED</sequence>
<organism evidence="1 2">
    <name type="scientific">Lacrimispora xylanolytica</name>
    <dbReference type="NCBI Taxonomy" id="29375"/>
    <lineage>
        <taxon>Bacteria</taxon>
        <taxon>Bacillati</taxon>
        <taxon>Bacillota</taxon>
        <taxon>Clostridia</taxon>
        <taxon>Lachnospirales</taxon>
        <taxon>Lachnospiraceae</taxon>
        <taxon>Lacrimispora</taxon>
    </lineage>
</organism>